<dbReference type="Proteomes" id="UP001341281">
    <property type="component" value="Chromosome 05"/>
</dbReference>
<evidence type="ECO:0000256" key="4">
    <source>
        <dbReference type="SAM" id="MobiDB-lite"/>
    </source>
</evidence>
<keyword evidence="3" id="KW-0611">Plant defense</keyword>
<dbReference type="SUPFAM" id="SSF52540">
    <property type="entry name" value="P-loop containing nucleoside triphosphate hydrolases"/>
    <property type="match status" value="1"/>
</dbReference>
<feature type="domain" description="NB-ARC" evidence="5">
    <location>
        <begin position="67"/>
        <end position="227"/>
    </location>
</feature>
<protein>
    <recommendedName>
        <fullName evidence="10">NB-ARC domain-containing protein</fullName>
    </recommendedName>
</protein>
<dbReference type="Gene3D" id="1.10.10.10">
    <property type="entry name" value="Winged helix-like DNA-binding domain superfamily/Winged helix DNA-binding domain"/>
    <property type="match status" value="1"/>
</dbReference>
<dbReference type="InterPro" id="IPR058922">
    <property type="entry name" value="WHD_DRP"/>
</dbReference>
<dbReference type="SUPFAM" id="SSF52058">
    <property type="entry name" value="L domain-like"/>
    <property type="match status" value="1"/>
</dbReference>
<dbReference type="GO" id="GO:0009626">
    <property type="term" value="P:plant-type hypersensitive response"/>
    <property type="evidence" value="ECO:0007669"/>
    <property type="project" value="UniProtKB-ARBA"/>
</dbReference>
<dbReference type="AlphaFoldDB" id="A0AAQ3TTC2"/>
<keyword evidence="9" id="KW-1185">Reference proteome</keyword>
<dbReference type="FunFam" id="1.10.10.10:FF:000322">
    <property type="entry name" value="Probable disease resistance protein At1g63360"/>
    <property type="match status" value="1"/>
</dbReference>
<evidence type="ECO:0000256" key="2">
    <source>
        <dbReference type="ARBA" id="ARBA00022737"/>
    </source>
</evidence>
<dbReference type="PRINTS" id="PR00364">
    <property type="entry name" value="DISEASERSIST"/>
</dbReference>
<dbReference type="Gene3D" id="1.10.8.430">
    <property type="entry name" value="Helical domain of apoptotic protease-activating factors"/>
    <property type="match status" value="1"/>
</dbReference>
<evidence type="ECO:0000256" key="3">
    <source>
        <dbReference type="ARBA" id="ARBA00022821"/>
    </source>
</evidence>
<dbReference type="GO" id="GO:0043531">
    <property type="term" value="F:ADP binding"/>
    <property type="evidence" value="ECO:0007669"/>
    <property type="project" value="InterPro"/>
</dbReference>
<accession>A0AAQ3TTC2</accession>
<dbReference type="InterPro" id="IPR056789">
    <property type="entry name" value="LRR_R13L1-DRL21"/>
</dbReference>
<evidence type="ECO:0000259" key="7">
    <source>
        <dbReference type="Pfam" id="PF25019"/>
    </source>
</evidence>
<reference evidence="8 9" key="1">
    <citation type="submission" date="2024-02" db="EMBL/GenBank/DDBJ databases">
        <title>High-quality chromosome-scale genome assembly of Pensacola bahiagrass (Paspalum notatum Flugge var. saurae).</title>
        <authorList>
            <person name="Vega J.M."/>
            <person name="Podio M."/>
            <person name="Orjuela J."/>
            <person name="Siena L.A."/>
            <person name="Pessino S.C."/>
            <person name="Combes M.C."/>
            <person name="Mariac C."/>
            <person name="Albertini E."/>
            <person name="Pupilli F."/>
            <person name="Ortiz J.P.A."/>
            <person name="Leblanc O."/>
        </authorList>
    </citation>
    <scope>NUCLEOTIDE SEQUENCE [LARGE SCALE GENOMIC DNA]</scope>
    <source>
        <strain evidence="8">R1</strain>
        <tissue evidence="8">Leaf</tissue>
    </source>
</reference>
<dbReference type="Pfam" id="PF25019">
    <property type="entry name" value="LRR_R13L1-DRL21"/>
    <property type="match status" value="1"/>
</dbReference>
<feature type="domain" description="R13L1/DRL21-like LRR repeat region" evidence="7">
    <location>
        <begin position="563"/>
        <end position="671"/>
    </location>
</feature>
<dbReference type="EMBL" id="CP144749">
    <property type="protein sequence ID" value="WVZ78024.1"/>
    <property type="molecule type" value="Genomic_DNA"/>
</dbReference>
<dbReference type="InterPro" id="IPR036388">
    <property type="entry name" value="WH-like_DNA-bd_sf"/>
</dbReference>
<dbReference type="Gene3D" id="3.40.50.300">
    <property type="entry name" value="P-loop containing nucleotide triphosphate hydrolases"/>
    <property type="match status" value="1"/>
</dbReference>
<evidence type="ECO:0000259" key="6">
    <source>
        <dbReference type="Pfam" id="PF23559"/>
    </source>
</evidence>
<keyword evidence="1" id="KW-0433">Leucine-rich repeat</keyword>
<dbReference type="Pfam" id="PF23559">
    <property type="entry name" value="WHD_DRP"/>
    <property type="match status" value="1"/>
</dbReference>
<dbReference type="PANTHER" id="PTHR36766">
    <property type="entry name" value="PLANT BROAD-SPECTRUM MILDEW RESISTANCE PROTEIN RPW8"/>
    <property type="match status" value="1"/>
</dbReference>
<evidence type="ECO:0000256" key="1">
    <source>
        <dbReference type="ARBA" id="ARBA00022614"/>
    </source>
</evidence>
<dbReference type="GO" id="GO:0002758">
    <property type="term" value="P:innate immune response-activating signaling pathway"/>
    <property type="evidence" value="ECO:0007669"/>
    <property type="project" value="UniProtKB-ARBA"/>
</dbReference>
<name>A0AAQ3TTC2_PASNO</name>
<organism evidence="8 9">
    <name type="scientific">Paspalum notatum var. saurae</name>
    <dbReference type="NCBI Taxonomy" id="547442"/>
    <lineage>
        <taxon>Eukaryota</taxon>
        <taxon>Viridiplantae</taxon>
        <taxon>Streptophyta</taxon>
        <taxon>Embryophyta</taxon>
        <taxon>Tracheophyta</taxon>
        <taxon>Spermatophyta</taxon>
        <taxon>Magnoliopsida</taxon>
        <taxon>Liliopsida</taxon>
        <taxon>Poales</taxon>
        <taxon>Poaceae</taxon>
        <taxon>PACMAD clade</taxon>
        <taxon>Panicoideae</taxon>
        <taxon>Andropogonodae</taxon>
        <taxon>Paspaleae</taxon>
        <taxon>Paspalinae</taxon>
        <taxon>Paspalum</taxon>
    </lineage>
</organism>
<evidence type="ECO:0000313" key="8">
    <source>
        <dbReference type="EMBL" id="WVZ78024.1"/>
    </source>
</evidence>
<evidence type="ECO:0008006" key="10">
    <source>
        <dbReference type="Google" id="ProtNLM"/>
    </source>
</evidence>
<gene>
    <name evidence="8" type="ORF">U9M48_025804</name>
</gene>
<keyword evidence="2" id="KW-0677">Repeat</keyword>
<dbReference type="InterPro" id="IPR032675">
    <property type="entry name" value="LRR_dom_sf"/>
</dbReference>
<dbReference type="PANTHER" id="PTHR36766:SF40">
    <property type="entry name" value="DISEASE RESISTANCE PROTEIN RGA3"/>
    <property type="match status" value="1"/>
</dbReference>
<sequence length="1052" mass="118638">MLGVTLGREAQRDQVIELLGVPLAGAGRHAVSKGKRAAVSSDATSSRAKQPRGSSGRPGPVATNIITDNVSVISIVGIGGVGKTTLAQFIYNDPRVKRYFGVMIWACVSDFFDKRRITKEIIESIPGKEFNSSSRSLNALQVELMERMKACPKFLLVLDDIWPNANADWEAFYSPLRHGPKGSMILVTTRSPVVASRVTTSNCEPVQLKGLPSDIFWNFFKKCAFGTNDPGSYPQLQDIGRRISTKLCGSPLAAKTLGRLLNMSLTEQHWRTIQKSELWELQHEPNEILPALQLSYLYLPEEVKRCFVFCSMFPKDYSFERDEIVDILVAEGFVAPRESMRPEDVGIEYLDELRNRFLFQTDPKSPNGTRYVMHDLIHDMAMSFSMDECLVMQDSRNQHMNSMQNTVRHVSIEVDPRSLTRMGDTQRLNKLHSLRFGTILGAEITWFNQLSNILFLSLKRCELVKLPESICELNSLVYLDISFSSVQELPDKLWCLYSLQVFDASRSSLKRIHEDVTKLINLRQLALPAEASQALSRVRGLGNLSYLRNLSDFTVAKENGRRIGELKFMNQLSGRLSIKYLGNVDSEEEAAEARLVEKQYLKELVLHWRQDGTYFGHGENGVLEGLRPHSRIECLKVHGFGGDMFPSWFKPEELPTLRSLELLNCGSLKSLSIPFLVGGTQAALAEDDGTQHASHNISHSNGIASFAFTRLTTLHVYECRKLTNLEQFLTPDKLPCIQSITLDKCWDLASIPVHSFVGFVWLRDLKIIFCYQQGHQRKMVLPPSLERLCIVGCGALDRSFPACLESLTSLALLQLAHCHNVKRIPLNLIVSNMLQCLVIRNCGELSSIGGMHGLASIQHVQLFDCPKLTEVLLPFVKKELLRPRDNGMFEGLRPQSRIELLNVRGFSGDIRTTNFKSLEISNCGSSKSSSIPFFVGGTQASFVFACLTRLDVRGCRELTNLDLASIIEWIDLYDYLNLVSVPVHSFVGFVYLRDLRNILIYGESQLNSELDRLRATLPKARMLICRSEWGMFKNKELAKLHSHLKDTTNEMR</sequence>
<dbReference type="Gene3D" id="3.80.10.10">
    <property type="entry name" value="Ribonuclease Inhibitor"/>
    <property type="match status" value="2"/>
</dbReference>
<proteinExistence type="predicted"/>
<evidence type="ECO:0000313" key="9">
    <source>
        <dbReference type="Proteomes" id="UP001341281"/>
    </source>
</evidence>
<dbReference type="InterPro" id="IPR002182">
    <property type="entry name" value="NB-ARC"/>
</dbReference>
<dbReference type="InterPro" id="IPR027417">
    <property type="entry name" value="P-loop_NTPase"/>
</dbReference>
<feature type="domain" description="Disease resistance protein winged helix" evidence="6">
    <location>
        <begin position="312"/>
        <end position="381"/>
    </location>
</feature>
<dbReference type="InterPro" id="IPR042197">
    <property type="entry name" value="Apaf_helical"/>
</dbReference>
<feature type="region of interest" description="Disordered" evidence="4">
    <location>
        <begin position="32"/>
        <end position="61"/>
    </location>
</feature>
<dbReference type="GO" id="GO:0042742">
    <property type="term" value="P:defense response to bacterium"/>
    <property type="evidence" value="ECO:0007669"/>
    <property type="project" value="UniProtKB-ARBA"/>
</dbReference>
<dbReference type="Pfam" id="PF00931">
    <property type="entry name" value="NB-ARC"/>
    <property type="match status" value="1"/>
</dbReference>
<evidence type="ECO:0000259" key="5">
    <source>
        <dbReference type="Pfam" id="PF00931"/>
    </source>
</evidence>